<name>A0A1X6XQI2_9MICO</name>
<dbReference type="InterPro" id="IPR050177">
    <property type="entry name" value="Lipid_A_modif_metabolic_enz"/>
</dbReference>
<organism evidence="2 3">
    <name type="scientific">Brevibacterium yomogidense</name>
    <dbReference type="NCBI Taxonomy" id="946573"/>
    <lineage>
        <taxon>Bacteria</taxon>
        <taxon>Bacillati</taxon>
        <taxon>Actinomycetota</taxon>
        <taxon>Actinomycetes</taxon>
        <taxon>Micrococcales</taxon>
        <taxon>Brevibacteriaceae</taxon>
        <taxon>Brevibacterium</taxon>
    </lineage>
</organism>
<dbReference type="Proteomes" id="UP000196581">
    <property type="component" value="Unassembled WGS sequence"/>
</dbReference>
<dbReference type="Pfam" id="PF01370">
    <property type="entry name" value="Epimerase"/>
    <property type="match status" value="1"/>
</dbReference>
<feature type="domain" description="NAD-dependent epimerase/dehydratase" evidence="1">
    <location>
        <begin position="3"/>
        <end position="221"/>
    </location>
</feature>
<dbReference type="SUPFAM" id="SSF51735">
    <property type="entry name" value="NAD(P)-binding Rossmann-fold domains"/>
    <property type="match status" value="1"/>
</dbReference>
<dbReference type="PANTHER" id="PTHR43245:SF51">
    <property type="entry name" value="SHORT CHAIN DEHYDROGENASE_REDUCTASE FAMILY 42E, MEMBER 2"/>
    <property type="match status" value="1"/>
</dbReference>
<gene>
    <name evidence="2" type="ORF">FM105_13645</name>
</gene>
<dbReference type="InterPro" id="IPR036291">
    <property type="entry name" value="NAD(P)-bd_dom_sf"/>
</dbReference>
<keyword evidence="3" id="KW-1185">Reference proteome</keyword>
<protein>
    <submittedName>
        <fullName evidence="2">NAD(P)H steroid dehydrogenase-like protein in alkane synthesis cluster</fullName>
    </submittedName>
</protein>
<dbReference type="PANTHER" id="PTHR43245">
    <property type="entry name" value="BIFUNCTIONAL POLYMYXIN RESISTANCE PROTEIN ARNA"/>
    <property type="match status" value="1"/>
</dbReference>
<dbReference type="Gene3D" id="3.40.50.720">
    <property type="entry name" value="NAD(P)-binding Rossmann-like Domain"/>
    <property type="match status" value="1"/>
</dbReference>
<evidence type="ECO:0000259" key="1">
    <source>
        <dbReference type="Pfam" id="PF01370"/>
    </source>
</evidence>
<reference evidence="3" key="1">
    <citation type="submission" date="2017-02" db="EMBL/GenBank/DDBJ databases">
        <authorList>
            <person name="Dridi B."/>
        </authorList>
    </citation>
    <scope>NUCLEOTIDE SEQUENCE [LARGE SCALE GENOMIC DNA]</scope>
    <source>
        <strain evidence="3">B Co 03.10</strain>
    </source>
</reference>
<dbReference type="RefSeq" id="WP_087009078.1">
    <property type="nucleotide sequence ID" value="NZ_FWFF01000020.1"/>
</dbReference>
<evidence type="ECO:0000313" key="3">
    <source>
        <dbReference type="Proteomes" id="UP000196581"/>
    </source>
</evidence>
<evidence type="ECO:0000313" key="2">
    <source>
        <dbReference type="EMBL" id="SLN00827.1"/>
    </source>
</evidence>
<accession>A0A1X6XQI2</accession>
<dbReference type="EMBL" id="FWFF01000020">
    <property type="protein sequence ID" value="SLN00827.1"/>
    <property type="molecule type" value="Genomic_DNA"/>
</dbReference>
<dbReference type="AlphaFoldDB" id="A0A1X6XQI2"/>
<sequence>MTVIVTGATGLVGEAVVRDLLARGTPVLTVGRQNPDLPSHVHHIDWDLRQNAPVDVTALARRVTAVVHCARLSTDWGAPEDFHDINVVGTRKVLDAFPRARFIHLSSTAVYGLHRDHARLYEEAGPLDIDEYRDEFARTAALAEGVLTRVRPDALVLRPARLYSPGQDDGVIEALTRFSRRGVLTLPDGAKNRTMLAHVDTVVAAAIAGLDRPRVSGPVNIADPQPYVLHEAINTYIARTDHPHMTLDSRPADLAKARAWIAQKRIKAPTARNRPPHTTAEIEAYVRERTYDLSRLRSLLDIEPVQHLSPQD</sequence>
<dbReference type="InterPro" id="IPR001509">
    <property type="entry name" value="Epimerase_deHydtase"/>
</dbReference>
<proteinExistence type="predicted"/>